<keyword evidence="3" id="KW-1185">Reference proteome</keyword>
<protein>
    <submittedName>
        <fullName evidence="2">Uncharacterized protein</fullName>
    </submittedName>
</protein>
<dbReference type="RefSeq" id="WP_222923094.1">
    <property type="nucleotide sequence ID" value="NZ_CP082286.1"/>
</dbReference>
<dbReference type="PROSITE" id="PS51257">
    <property type="entry name" value="PROKAR_LIPOPROTEIN"/>
    <property type="match status" value="1"/>
</dbReference>
<comment type="caution">
    <text evidence="2">The sequence shown here is derived from an EMBL/GenBank/DDBJ whole genome shotgun (WGS) entry which is preliminary data.</text>
</comment>
<accession>A0ABD5MS78</accession>
<evidence type="ECO:0000256" key="1">
    <source>
        <dbReference type="SAM" id="MobiDB-lite"/>
    </source>
</evidence>
<evidence type="ECO:0000313" key="3">
    <source>
        <dbReference type="Proteomes" id="UP001589595"/>
    </source>
</evidence>
<feature type="region of interest" description="Disordered" evidence="1">
    <location>
        <begin position="21"/>
        <end position="61"/>
    </location>
</feature>
<gene>
    <name evidence="2" type="ORF">ACFFOL_11880</name>
</gene>
<dbReference type="EMBL" id="JBHMAJ010000007">
    <property type="protein sequence ID" value="MFB9824861.1"/>
    <property type="molecule type" value="Genomic_DNA"/>
</dbReference>
<dbReference type="Proteomes" id="UP001589595">
    <property type="component" value="Unassembled WGS sequence"/>
</dbReference>
<dbReference type="AlphaFoldDB" id="A0ABD5MS78"/>
<feature type="compositionally biased region" description="Basic and acidic residues" evidence="1">
    <location>
        <begin position="33"/>
        <end position="48"/>
    </location>
</feature>
<reference evidence="2" key="1">
    <citation type="submission" date="2024-09" db="EMBL/GenBank/DDBJ databases">
        <authorList>
            <person name="Sun Q."/>
        </authorList>
    </citation>
    <scope>NUCLEOTIDE SEQUENCE [LARGE SCALE GENOMIC DNA]</scope>
    <source>
        <strain evidence="2">JCM 31273</strain>
    </source>
</reference>
<evidence type="ECO:0000313" key="2">
    <source>
        <dbReference type="EMBL" id="MFB9824861.1"/>
    </source>
</evidence>
<sequence length="162" mass="17972">MKRRTVLHAAAAGVVTMSGCAAMGSHPPESTNDLERFDPTTRDDRGDVDNPVVEQNGDYEPHHVSVWNATDEPRQISLEITDRSNQRGLFEMTETVPVDVALKVTLPDRSTYTIELRVPVLDAQQTLRVPSQRFDCNESTTQIGVFSSGEIRSTILTTSLRC</sequence>
<name>A0ABD5MS78_9EURY</name>
<dbReference type="GeneID" id="67210498"/>
<organism evidence="2 3">
    <name type="scientific">Halobaculum roseum</name>
    <dbReference type="NCBI Taxonomy" id="2175149"/>
    <lineage>
        <taxon>Archaea</taxon>
        <taxon>Methanobacteriati</taxon>
        <taxon>Methanobacteriota</taxon>
        <taxon>Stenosarchaea group</taxon>
        <taxon>Halobacteria</taxon>
        <taxon>Halobacteriales</taxon>
        <taxon>Haloferacaceae</taxon>
        <taxon>Halobaculum</taxon>
    </lineage>
</organism>
<proteinExistence type="predicted"/>